<name>A0A0A9EE06_ARUDO</name>
<dbReference type="EMBL" id="GBRH01199594">
    <property type="protein sequence ID" value="JAD98301.1"/>
    <property type="molecule type" value="Transcribed_RNA"/>
</dbReference>
<proteinExistence type="predicted"/>
<accession>A0A0A9EE06</accession>
<protein>
    <submittedName>
        <fullName evidence="1">Uncharacterized protein</fullName>
    </submittedName>
</protein>
<reference evidence="1" key="1">
    <citation type="submission" date="2014-09" db="EMBL/GenBank/DDBJ databases">
        <authorList>
            <person name="Magalhaes I.L.F."/>
            <person name="Oliveira U."/>
            <person name="Santos F.R."/>
            <person name="Vidigal T.H.D.A."/>
            <person name="Brescovit A.D."/>
            <person name="Santos A.J."/>
        </authorList>
    </citation>
    <scope>NUCLEOTIDE SEQUENCE</scope>
    <source>
        <tissue evidence="1">Shoot tissue taken approximately 20 cm above the soil surface</tissue>
    </source>
</reference>
<evidence type="ECO:0000313" key="1">
    <source>
        <dbReference type="EMBL" id="JAD98301.1"/>
    </source>
</evidence>
<reference evidence="1" key="2">
    <citation type="journal article" date="2015" name="Data Brief">
        <title>Shoot transcriptome of the giant reed, Arundo donax.</title>
        <authorList>
            <person name="Barrero R.A."/>
            <person name="Guerrero F.D."/>
            <person name="Moolhuijzen P."/>
            <person name="Goolsby J.A."/>
            <person name="Tidwell J."/>
            <person name="Bellgard S.E."/>
            <person name="Bellgard M.I."/>
        </authorList>
    </citation>
    <scope>NUCLEOTIDE SEQUENCE</scope>
    <source>
        <tissue evidence="1">Shoot tissue taken approximately 20 cm above the soil surface</tissue>
    </source>
</reference>
<dbReference type="AlphaFoldDB" id="A0A0A9EE06"/>
<sequence length="21" mass="2603">MFIHVQVPGMNFLDYRGQFRF</sequence>
<organism evidence="1">
    <name type="scientific">Arundo donax</name>
    <name type="common">Giant reed</name>
    <name type="synonym">Donax arundinaceus</name>
    <dbReference type="NCBI Taxonomy" id="35708"/>
    <lineage>
        <taxon>Eukaryota</taxon>
        <taxon>Viridiplantae</taxon>
        <taxon>Streptophyta</taxon>
        <taxon>Embryophyta</taxon>
        <taxon>Tracheophyta</taxon>
        <taxon>Spermatophyta</taxon>
        <taxon>Magnoliopsida</taxon>
        <taxon>Liliopsida</taxon>
        <taxon>Poales</taxon>
        <taxon>Poaceae</taxon>
        <taxon>PACMAD clade</taxon>
        <taxon>Arundinoideae</taxon>
        <taxon>Arundineae</taxon>
        <taxon>Arundo</taxon>
    </lineage>
</organism>